<evidence type="ECO:0000313" key="4">
    <source>
        <dbReference type="Proteomes" id="UP000638836"/>
    </source>
</evidence>
<dbReference type="Proteomes" id="UP000638836">
    <property type="component" value="Unassembled WGS sequence"/>
</dbReference>
<organism evidence="3 4">
    <name type="scientific">Carnobacterium inhibens</name>
    <dbReference type="NCBI Taxonomy" id="147709"/>
    <lineage>
        <taxon>Bacteria</taxon>
        <taxon>Bacillati</taxon>
        <taxon>Bacillota</taxon>
        <taxon>Bacilli</taxon>
        <taxon>Lactobacillales</taxon>
        <taxon>Carnobacteriaceae</taxon>
        <taxon>Carnobacterium</taxon>
    </lineage>
</organism>
<proteinExistence type="predicted"/>
<accession>A0ABR7TD77</accession>
<dbReference type="PANTHER" id="PTHR34136:SF1">
    <property type="entry name" value="UDP-N-ACETYL-D-MANNOSAMINURONIC ACID TRANSFERASE"/>
    <property type="match status" value="1"/>
</dbReference>
<name>A0ABR7TD77_9LACT</name>
<keyword evidence="4" id="KW-1185">Reference proteome</keyword>
<reference evidence="3 4" key="1">
    <citation type="journal article" date="2020" name="Microorganisms">
        <title>New Insight into Antimicrobial Compounds from Food and Marine-Sourced Carnobacterium Species through Phenotype and Genome Analyses.</title>
        <authorList>
            <person name="Begrem S."/>
            <person name="Ivaniuk F."/>
            <person name="Gigout-Chevalier F."/>
            <person name="Kolypczuk L."/>
            <person name="Bonnetot S."/>
            <person name="Leroi F."/>
            <person name="Grovel O."/>
            <person name="Delbarre-Ladrat C."/>
            <person name="Passerini D."/>
        </authorList>
    </citation>
    <scope>NUCLEOTIDE SEQUENCE [LARGE SCALE GENOMIC DNA]</scope>
    <source>
        <strain evidence="3 4">MIP2551</strain>
    </source>
</reference>
<dbReference type="Pfam" id="PF03808">
    <property type="entry name" value="Glyco_tran_WecG"/>
    <property type="match status" value="1"/>
</dbReference>
<keyword evidence="2" id="KW-0808">Transferase</keyword>
<dbReference type="PANTHER" id="PTHR34136">
    <property type="match status" value="1"/>
</dbReference>
<keyword evidence="1" id="KW-0328">Glycosyltransferase</keyword>
<comment type="caution">
    <text evidence="3">The sequence shown here is derived from an EMBL/GenBank/DDBJ whole genome shotgun (WGS) entry which is preliminary data.</text>
</comment>
<evidence type="ECO:0000313" key="3">
    <source>
        <dbReference type="EMBL" id="MBC9825913.1"/>
    </source>
</evidence>
<protein>
    <submittedName>
        <fullName evidence="3">WecB/TagA/CpsF family glycosyltransferase</fullName>
    </submittedName>
</protein>
<dbReference type="EMBL" id="WNJQ01000007">
    <property type="protein sequence ID" value="MBC9825913.1"/>
    <property type="molecule type" value="Genomic_DNA"/>
</dbReference>
<sequence length="290" mass="33498">MCYKLAESNKHIYTKNFINEKKHGQEKHSDIKKFVRKVDKSRIPTINILGVSIAAVDIKWTTSYLEKNLTKLSGDYICVSNVHTTVLSYEDESYLNIQNNGLMALPDGGPLSTIGRRAGFPDMERVTGPTLMNEMLKISVDKEYRHFFYGSTEETLEIMKKNLQTHYPGLQVSGMYSPPFRPLIDDEKKDIIKMINETNPDFIWVGLGAPKQENWMAEHQGKVSGLMIGVGAAFDYLAGNIKRAPRWMQNYNLEWFYRLIQDPKRLFSRYLKTNVKFLFLISHIKESKEI</sequence>
<dbReference type="NCBIfam" id="TIGR00696">
    <property type="entry name" value="wecG_tagA_cpsF"/>
    <property type="match status" value="1"/>
</dbReference>
<dbReference type="InterPro" id="IPR004629">
    <property type="entry name" value="WecG_TagA_CpsF"/>
</dbReference>
<evidence type="ECO:0000256" key="1">
    <source>
        <dbReference type="ARBA" id="ARBA00022676"/>
    </source>
</evidence>
<evidence type="ECO:0000256" key="2">
    <source>
        <dbReference type="ARBA" id="ARBA00022679"/>
    </source>
</evidence>
<gene>
    <name evidence="3" type="ORF">GLO26_08795</name>
</gene>
<dbReference type="CDD" id="cd06533">
    <property type="entry name" value="Glyco_transf_WecG_TagA"/>
    <property type="match status" value="1"/>
</dbReference>